<keyword evidence="12" id="KW-0418">Kinase</keyword>
<dbReference type="PROSITE" id="PS00107">
    <property type="entry name" value="PROTEIN_KINASE_ATP"/>
    <property type="match status" value="1"/>
</dbReference>
<name>A0AAP0NEI9_LIQFO</name>
<evidence type="ECO:0000256" key="10">
    <source>
        <dbReference type="ARBA" id="ARBA00022734"/>
    </source>
</evidence>
<dbReference type="PANTHER" id="PTHR27007">
    <property type="match status" value="1"/>
</dbReference>
<dbReference type="AlphaFoldDB" id="A0AAP0NEI9"/>
<accession>A0AAP0NEI9</accession>
<dbReference type="InterPro" id="IPR050528">
    <property type="entry name" value="L-type_Lectin-RKs"/>
</dbReference>
<reference evidence="21 22" key="1">
    <citation type="journal article" date="2024" name="Plant J.">
        <title>Genome sequences and population genomics reveal climatic adaptation and genomic divergence between two closely related sweetgum species.</title>
        <authorList>
            <person name="Xu W.Q."/>
            <person name="Ren C.Q."/>
            <person name="Zhang X.Y."/>
            <person name="Comes H.P."/>
            <person name="Liu X.H."/>
            <person name="Li Y.G."/>
            <person name="Kettle C.J."/>
            <person name="Jalonen R."/>
            <person name="Gaisberger H."/>
            <person name="Ma Y.Z."/>
            <person name="Qiu Y.X."/>
        </authorList>
    </citation>
    <scope>NUCLEOTIDE SEQUENCE [LARGE SCALE GENOMIC DNA]</scope>
    <source>
        <strain evidence="21">Hangzhou</strain>
    </source>
</reference>
<dbReference type="InterPro" id="IPR019825">
    <property type="entry name" value="Lectin_legB_Mn/Ca_BS"/>
</dbReference>
<keyword evidence="14 19" id="KW-1133">Transmembrane helix</keyword>
<keyword evidence="17" id="KW-0325">Glycoprotein</keyword>
<dbReference type="PROSITE" id="PS00307">
    <property type="entry name" value="LECTIN_LEGUME_BETA"/>
    <property type="match status" value="1"/>
</dbReference>
<evidence type="ECO:0000256" key="6">
    <source>
        <dbReference type="ARBA" id="ARBA00022527"/>
    </source>
</evidence>
<evidence type="ECO:0000256" key="8">
    <source>
        <dbReference type="ARBA" id="ARBA00022692"/>
    </source>
</evidence>
<dbReference type="Gene3D" id="1.10.510.10">
    <property type="entry name" value="Transferase(Phosphotransferase) domain 1"/>
    <property type="match status" value="1"/>
</dbReference>
<evidence type="ECO:0000256" key="15">
    <source>
        <dbReference type="ARBA" id="ARBA00023136"/>
    </source>
</evidence>
<dbReference type="Gene3D" id="2.60.120.200">
    <property type="match status" value="1"/>
</dbReference>
<dbReference type="PROSITE" id="PS50011">
    <property type="entry name" value="PROTEIN_KINASE_DOM"/>
    <property type="match status" value="1"/>
</dbReference>
<dbReference type="SMART" id="SM00220">
    <property type="entry name" value="S_TKc"/>
    <property type="match status" value="1"/>
</dbReference>
<keyword evidence="10" id="KW-0430">Lectin</keyword>
<dbReference type="InterPro" id="IPR017441">
    <property type="entry name" value="Protein_kinase_ATP_BS"/>
</dbReference>
<dbReference type="PROSITE" id="PS00108">
    <property type="entry name" value="PROTEIN_KINASE_ST"/>
    <property type="match status" value="1"/>
</dbReference>
<comment type="similarity">
    <text evidence="3">In the C-terminal section; belongs to the protein kinase superfamily. Ser/Thr protein kinase family.</text>
</comment>
<evidence type="ECO:0000256" key="12">
    <source>
        <dbReference type="ARBA" id="ARBA00022777"/>
    </source>
</evidence>
<dbReference type="Pfam" id="PF00139">
    <property type="entry name" value="Lectin_legB"/>
    <property type="match status" value="1"/>
</dbReference>
<keyword evidence="6" id="KW-0723">Serine/threonine-protein kinase</keyword>
<comment type="similarity">
    <text evidence="2">In the N-terminal section; belongs to the leguminous lectin family.</text>
</comment>
<dbReference type="SUPFAM" id="SSF56112">
    <property type="entry name" value="Protein kinase-like (PK-like)"/>
    <property type="match status" value="1"/>
</dbReference>
<evidence type="ECO:0000256" key="13">
    <source>
        <dbReference type="ARBA" id="ARBA00022840"/>
    </source>
</evidence>
<evidence type="ECO:0000256" key="18">
    <source>
        <dbReference type="PROSITE-ProRule" id="PRU10141"/>
    </source>
</evidence>
<comment type="subcellular location">
    <subcellularLocation>
        <location evidence="1">Cell membrane</location>
        <topology evidence="1">Single-pass type I membrane protein</topology>
    </subcellularLocation>
</comment>
<organism evidence="21 22">
    <name type="scientific">Liquidambar formosana</name>
    <name type="common">Formosan gum</name>
    <dbReference type="NCBI Taxonomy" id="63359"/>
    <lineage>
        <taxon>Eukaryota</taxon>
        <taxon>Viridiplantae</taxon>
        <taxon>Streptophyta</taxon>
        <taxon>Embryophyta</taxon>
        <taxon>Tracheophyta</taxon>
        <taxon>Spermatophyta</taxon>
        <taxon>Magnoliopsida</taxon>
        <taxon>eudicotyledons</taxon>
        <taxon>Gunneridae</taxon>
        <taxon>Pentapetalae</taxon>
        <taxon>Saxifragales</taxon>
        <taxon>Altingiaceae</taxon>
        <taxon>Liquidambar</taxon>
    </lineage>
</organism>
<evidence type="ECO:0000256" key="19">
    <source>
        <dbReference type="SAM" id="Phobius"/>
    </source>
</evidence>
<dbReference type="Gene3D" id="3.30.200.20">
    <property type="entry name" value="Phosphorylase Kinase, domain 1"/>
    <property type="match status" value="1"/>
</dbReference>
<keyword evidence="5" id="KW-1003">Cell membrane</keyword>
<dbReference type="GO" id="GO:0004674">
    <property type="term" value="F:protein serine/threonine kinase activity"/>
    <property type="evidence" value="ECO:0007669"/>
    <property type="project" value="UniProtKB-KW"/>
</dbReference>
<comment type="caution">
    <text evidence="21">The sequence shown here is derived from an EMBL/GenBank/DDBJ whole genome shotgun (WGS) entry which is preliminary data.</text>
</comment>
<evidence type="ECO:0000256" key="3">
    <source>
        <dbReference type="ARBA" id="ARBA00010217"/>
    </source>
</evidence>
<keyword evidence="22" id="KW-1185">Reference proteome</keyword>
<evidence type="ECO:0000256" key="4">
    <source>
        <dbReference type="ARBA" id="ARBA00012513"/>
    </source>
</evidence>
<dbReference type="GO" id="GO:0005886">
    <property type="term" value="C:plasma membrane"/>
    <property type="evidence" value="ECO:0007669"/>
    <property type="project" value="UniProtKB-SubCell"/>
</dbReference>
<evidence type="ECO:0000256" key="1">
    <source>
        <dbReference type="ARBA" id="ARBA00004251"/>
    </source>
</evidence>
<feature type="domain" description="Protein kinase" evidence="20">
    <location>
        <begin position="387"/>
        <end position="541"/>
    </location>
</feature>
<dbReference type="InterPro" id="IPR001220">
    <property type="entry name" value="Legume_lectin_dom"/>
</dbReference>
<evidence type="ECO:0000259" key="20">
    <source>
        <dbReference type="PROSITE" id="PS50011"/>
    </source>
</evidence>
<feature type="binding site" evidence="18">
    <location>
        <position position="415"/>
    </location>
    <ligand>
        <name>ATP</name>
        <dbReference type="ChEBI" id="CHEBI:30616"/>
    </ligand>
</feature>
<dbReference type="InterPro" id="IPR000719">
    <property type="entry name" value="Prot_kinase_dom"/>
</dbReference>
<evidence type="ECO:0000256" key="16">
    <source>
        <dbReference type="ARBA" id="ARBA00023170"/>
    </source>
</evidence>
<dbReference type="SUPFAM" id="SSF49899">
    <property type="entry name" value="Concanavalin A-like lectins/glucanases"/>
    <property type="match status" value="1"/>
</dbReference>
<dbReference type="FunFam" id="3.30.200.20:FF:000810">
    <property type="entry name" value="L-type lectin-domain containing receptor kinase S.6"/>
    <property type="match status" value="1"/>
</dbReference>
<sequence length="541" mass="59742">MHNIHLCQKLSPTSDQDCPFAVRQCNHLPLFSSGFFSFSSSTSISPHFPFLSCLPTMSPLFGGASFKNNSISLTEEELTCLTSPPSPPPSGVGRALYVYPIRFLDFATNATASFSCRFSFSIIPSSLCPFGDGIAFLITSNAGSFSHSDGYMGLPEPDLDVQDSFIAVEFDTNFDPELGDINGNHIGIDVNTVISFASVDAVSKGIDLKSGRQITAWIEYRDAAKMIWVWVGYSPIRPSTPLLVAQIDLSKQFKEFMHVGFSASNGQGSASHIVDRWRFKTFGSFSAIPLDTAEGGDCLMCSPEDSSMNINPHKRKTKIGLALGLGGLAAFLVSVIAFLVIICLCMIKKTRPNDRRRSRECQIGRNQKYRVPERLSLAEIRSATEEFNQNRIIGEGASATVYKGSLSSGGAVAVKRFTQTDQIDSFSNPFTNEFGTMVGCLRHRNLVQLQGWCSEGNELVLVYEYLPNGSLDKILHKDSNLVSFLTWERRVNIVLGVASALTYLHEECERQIIHRDVKTCNIMLDAEFNANARRFWSSRSL</sequence>
<keyword evidence="9" id="KW-0732">Signal</keyword>
<dbReference type="Proteomes" id="UP001415857">
    <property type="component" value="Unassembled WGS sequence"/>
</dbReference>
<proteinExistence type="inferred from homology"/>
<keyword evidence="13 18" id="KW-0067">ATP-binding</keyword>
<evidence type="ECO:0000256" key="5">
    <source>
        <dbReference type="ARBA" id="ARBA00022475"/>
    </source>
</evidence>
<evidence type="ECO:0000313" key="21">
    <source>
        <dbReference type="EMBL" id="KAK9270335.1"/>
    </source>
</evidence>
<keyword evidence="16" id="KW-0675">Receptor</keyword>
<evidence type="ECO:0000256" key="14">
    <source>
        <dbReference type="ARBA" id="ARBA00022989"/>
    </source>
</evidence>
<evidence type="ECO:0000256" key="2">
    <source>
        <dbReference type="ARBA" id="ARBA00008536"/>
    </source>
</evidence>
<dbReference type="InterPro" id="IPR011009">
    <property type="entry name" value="Kinase-like_dom_sf"/>
</dbReference>
<evidence type="ECO:0000256" key="9">
    <source>
        <dbReference type="ARBA" id="ARBA00022729"/>
    </source>
</evidence>
<feature type="transmembrane region" description="Helical" evidence="19">
    <location>
        <begin position="319"/>
        <end position="347"/>
    </location>
</feature>
<evidence type="ECO:0000256" key="11">
    <source>
        <dbReference type="ARBA" id="ARBA00022741"/>
    </source>
</evidence>
<keyword evidence="11 18" id="KW-0547">Nucleotide-binding</keyword>
<dbReference type="CDD" id="cd06899">
    <property type="entry name" value="lectin_legume_LecRK_Arcelin_ConA"/>
    <property type="match status" value="1"/>
</dbReference>
<evidence type="ECO:0000313" key="22">
    <source>
        <dbReference type="Proteomes" id="UP001415857"/>
    </source>
</evidence>
<gene>
    <name evidence="21" type="ORF">L1049_025914</name>
</gene>
<keyword evidence="15 19" id="KW-0472">Membrane</keyword>
<evidence type="ECO:0000256" key="7">
    <source>
        <dbReference type="ARBA" id="ARBA00022679"/>
    </source>
</evidence>
<dbReference type="InterPro" id="IPR008271">
    <property type="entry name" value="Ser/Thr_kinase_AS"/>
</dbReference>
<dbReference type="InterPro" id="IPR013320">
    <property type="entry name" value="ConA-like_dom_sf"/>
</dbReference>
<dbReference type="GO" id="GO:0005524">
    <property type="term" value="F:ATP binding"/>
    <property type="evidence" value="ECO:0007669"/>
    <property type="project" value="UniProtKB-UniRule"/>
</dbReference>
<keyword evidence="7" id="KW-0808">Transferase</keyword>
<dbReference type="GO" id="GO:0030246">
    <property type="term" value="F:carbohydrate binding"/>
    <property type="evidence" value="ECO:0007669"/>
    <property type="project" value="UniProtKB-KW"/>
</dbReference>
<dbReference type="EC" id="2.7.11.1" evidence="4"/>
<protein>
    <recommendedName>
        <fullName evidence="4">non-specific serine/threonine protein kinase</fullName>
        <ecNumber evidence="4">2.7.11.1</ecNumber>
    </recommendedName>
</protein>
<evidence type="ECO:0000256" key="17">
    <source>
        <dbReference type="ARBA" id="ARBA00023180"/>
    </source>
</evidence>
<dbReference type="EMBL" id="JBBPBK010000014">
    <property type="protein sequence ID" value="KAK9270335.1"/>
    <property type="molecule type" value="Genomic_DNA"/>
</dbReference>
<keyword evidence="8 19" id="KW-0812">Transmembrane</keyword>
<dbReference type="Pfam" id="PF00069">
    <property type="entry name" value="Pkinase"/>
    <property type="match status" value="1"/>
</dbReference>